<reference evidence="1 2" key="1">
    <citation type="submission" date="2020-03" db="EMBL/GenBank/DDBJ databases">
        <title>Draft Genome Sequence of Cudoniella acicularis.</title>
        <authorList>
            <person name="Buettner E."/>
            <person name="Kellner H."/>
        </authorList>
    </citation>
    <scope>NUCLEOTIDE SEQUENCE [LARGE SCALE GENOMIC DNA]</scope>
    <source>
        <strain evidence="1 2">DSM 108380</strain>
    </source>
</reference>
<protein>
    <submittedName>
        <fullName evidence="1">Uncharacterized protein</fullName>
    </submittedName>
</protein>
<gene>
    <name evidence="1" type="ORF">G7Y89_g8634</name>
</gene>
<accession>A0A8H4RIT0</accession>
<organism evidence="1 2">
    <name type="scientific">Cudoniella acicularis</name>
    <dbReference type="NCBI Taxonomy" id="354080"/>
    <lineage>
        <taxon>Eukaryota</taxon>
        <taxon>Fungi</taxon>
        <taxon>Dikarya</taxon>
        <taxon>Ascomycota</taxon>
        <taxon>Pezizomycotina</taxon>
        <taxon>Leotiomycetes</taxon>
        <taxon>Helotiales</taxon>
        <taxon>Tricladiaceae</taxon>
        <taxon>Cudoniella</taxon>
    </lineage>
</organism>
<evidence type="ECO:0000313" key="1">
    <source>
        <dbReference type="EMBL" id="KAF4629511.1"/>
    </source>
</evidence>
<sequence length="160" mass="17912">MASQTNNLTSPLSDRPSIQTLQSAVDAIKLSLAQIQESDTELTFEETFLAGLLDWTESNPPNMNNIKKKLENHIEDEEVVIGLMYDFEKILEEERLKDFRKELSLAAKLVSISGLRSEDVKIGVPSAVYQSWTFHMVLVASAFAILSWGLKPFILGGNRV</sequence>
<dbReference type="EMBL" id="JAAMPI010000666">
    <property type="protein sequence ID" value="KAF4629511.1"/>
    <property type="molecule type" value="Genomic_DNA"/>
</dbReference>
<evidence type="ECO:0000313" key="2">
    <source>
        <dbReference type="Proteomes" id="UP000566819"/>
    </source>
</evidence>
<keyword evidence="2" id="KW-1185">Reference proteome</keyword>
<comment type="caution">
    <text evidence="1">The sequence shown here is derived from an EMBL/GenBank/DDBJ whole genome shotgun (WGS) entry which is preliminary data.</text>
</comment>
<name>A0A8H4RIT0_9HELO</name>
<dbReference type="Proteomes" id="UP000566819">
    <property type="component" value="Unassembled WGS sequence"/>
</dbReference>
<dbReference type="AlphaFoldDB" id="A0A8H4RIT0"/>
<proteinExistence type="predicted"/>